<comment type="caution">
    <text evidence="2">The sequence shown here is derived from an EMBL/GenBank/DDBJ whole genome shotgun (WGS) entry which is preliminary data.</text>
</comment>
<feature type="transmembrane region" description="Helical" evidence="1">
    <location>
        <begin position="6"/>
        <end position="26"/>
    </location>
</feature>
<proteinExistence type="predicted"/>
<protein>
    <submittedName>
        <fullName evidence="2">Uncharacterized protein</fullName>
    </submittedName>
</protein>
<reference evidence="3" key="1">
    <citation type="journal article" date="2019" name="Int. J. Syst. Evol. Microbiol.">
        <title>The Global Catalogue of Microorganisms (GCM) 10K type strain sequencing project: providing services to taxonomists for standard genome sequencing and annotation.</title>
        <authorList>
            <consortium name="The Broad Institute Genomics Platform"/>
            <consortium name="The Broad Institute Genome Sequencing Center for Infectious Disease"/>
            <person name="Wu L."/>
            <person name="Ma J."/>
        </authorList>
    </citation>
    <scope>NUCLEOTIDE SEQUENCE [LARGE SCALE GENOMIC DNA]</scope>
    <source>
        <strain evidence="3">JCM 17190</strain>
    </source>
</reference>
<keyword evidence="3" id="KW-1185">Reference proteome</keyword>
<accession>A0ABP7K2U8</accession>
<dbReference type="EMBL" id="BAABDF010000005">
    <property type="protein sequence ID" value="GAA3862708.1"/>
    <property type="molecule type" value="Genomic_DNA"/>
</dbReference>
<evidence type="ECO:0000313" key="3">
    <source>
        <dbReference type="Proteomes" id="UP001399917"/>
    </source>
</evidence>
<dbReference type="Proteomes" id="UP001399917">
    <property type="component" value="Unassembled WGS sequence"/>
</dbReference>
<evidence type="ECO:0000313" key="2">
    <source>
        <dbReference type="EMBL" id="GAA3862708.1"/>
    </source>
</evidence>
<sequence length="171" mass="18569">MLVEFLATISLGAGAAGIVMLLRHLLRIDLPKWAMPAAAGVAMLAFTIWSEMTWFDRTTAALGPDKIVAQTVEGKTILRPWTLISQPVSRFLALDKGSAVIRDGMVLTDIYAVARWQDGAIVPAAFDCLLARRADLFAGREGDVDDVLEGADWISVGRDDALLRVACDDIR</sequence>
<name>A0ABP7K2U8_9RHOB</name>
<keyword evidence="1" id="KW-0812">Transmembrane</keyword>
<feature type="transmembrane region" description="Helical" evidence="1">
    <location>
        <begin position="33"/>
        <end position="50"/>
    </location>
</feature>
<gene>
    <name evidence="2" type="ORF">GCM10022404_11600</name>
</gene>
<dbReference type="RefSeq" id="WP_344844849.1">
    <property type="nucleotide sequence ID" value="NZ_BAABDF010000005.1"/>
</dbReference>
<keyword evidence="1" id="KW-1133">Transmembrane helix</keyword>
<organism evidence="2 3">
    <name type="scientific">Celeribacter arenosi</name>
    <dbReference type="NCBI Taxonomy" id="792649"/>
    <lineage>
        <taxon>Bacteria</taxon>
        <taxon>Pseudomonadati</taxon>
        <taxon>Pseudomonadota</taxon>
        <taxon>Alphaproteobacteria</taxon>
        <taxon>Rhodobacterales</taxon>
        <taxon>Roseobacteraceae</taxon>
        <taxon>Celeribacter</taxon>
    </lineage>
</organism>
<keyword evidence="1" id="KW-0472">Membrane</keyword>
<evidence type="ECO:0000256" key="1">
    <source>
        <dbReference type="SAM" id="Phobius"/>
    </source>
</evidence>